<evidence type="ECO:0000256" key="1">
    <source>
        <dbReference type="SAM" id="SignalP"/>
    </source>
</evidence>
<evidence type="ECO:0000313" key="4">
    <source>
        <dbReference type="WBParaSite" id="GPUH_0001542801-mRNA-1"/>
    </source>
</evidence>
<feature type="signal peptide" evidence="1">
    <location>
        <begin position="1"/>
        <end position="20"/>
    </location>
</feature>
<keyword evidence="3" id="KW-1185">Reference proteome</keyword>
<dbReference type="EMBL" id="UYRT01082394">
    <property type="protein sequence ID" value="VDN25936.1"/>
    <property type="molecule type" value="Genomic_DNA"/>
</dbReference>
<gene>
    <name evidence="2" type="ORF">GPUH_LOCUS15407</name>
</gene>
<proteinExistence type="predicted"/>
<dbReference type="Proteomes" id="UP000271098">
    <property type="component" value="Unassembled WGS sequence"/>
</dbReference>
<feature type="chain" id="PRO_5043138985" evidence="1">
    <location>
        <begin position="21"/>
        <end position="111"/>
    </location>
</feature>
<protein>
    <submittedName>
        <fullName evidence="4">Secreted protein</fullName>
    </submittedName>
</protein>
<reference evidence="4" key="1">
    <citation type="submission" date="2016-06" db="UniProtKB">
        <authorList>
            <consortium name="WormBaseParasite"/>
        </authorList>
    </citation>
    <scope>IDENTIFICATION</scope>
</reference>
<dbReference type="AlphaFoldDB" id="A0A183E366"/>
<organism evidence="4">
    <name type="scientific">Gongylonema pulchrum</name>
    <dbReference type="NCBI Taxonomy" id="637853"/>
    <lineage>
        <taxon>Eukaryota</taxon>
        <taxon>Metazoa</taxon>
        <taxon>Ecdysozoa</taxon>
        <taxon>Nematoda</taxon>
        <taxon>Chromadorea</taxon>
        <taxon>Rhabditida</taxon>
        <taxon>Spirurina</taxon>
        <taxon>Spiruromorpha</taxon>
        <taxon>Spiruroidea</taxon>
        <taxon>Gongylonematidae</taxon>
        <taxon>Gongylonema</taxon>
    </lineage>
</organism>
<reference evidence="2 3" key="2">
    <citation type="submission" date="2018-11" db="EMBL/GenBank/DDBJ databases">
        <authorList>
            <consortium name="Pathogen Informatics"/>
        </authorList>
    </citation>
    <scope>NUCLEOTIDE SEQUENCE [LARGE SCALE GENOMIC DNA]</scope>
</reference>
<evidence type="ECO:0000313" key="2">
    <source>
        <dbReference type="EMBL" id="VDN25936.1"/>
    </source>
</evidence>
<accession>A0A183E366</accession>
<evidence type="ECO:0000313" key="3">
    <source>
        <dbReference type="Proteomes" id="UP000271098"/>
    </source>
</evidence>
<name>A0A183E366_9BILA</name>
<keyword evidence="1" id="KW-0732">Signal</keyword>
<sequence length="111" mass="12232">MTVKILSLLLVGAFVFTVRGNDEATTPAAEVVVEEFAAGQQQQSPVVEAIMEQHRHPSVDEVSATTAACETYSPTKTTERGTSESGEYEVEKELEGLVVCVSLERIYYHFY</sequence>
<dbReference type="WBParaSite" id="GPUH_0001542801-mRNA-1">
    <property type="protein sequence ID" value="GPUH_0001542801-mRNA-1"/>
    <property type="gene ID" value="GPUH_0001542801"/>
</dbReference>